<accession>A0A8H4LI38</accession>
<keyword evidence="10" id="KW-1185">Reference proteome</keyword>
<dbReference type="FunFam" id="3.20.20.70:FF:000201">
    <property type="entry name" value="Hydroxymethylglutaryl-CoA lyase"/>
    <property type="match status" value="1"/>
</dbReference>
<dbReference type="CDD" id="cd06558">
    <property type="entry name" value="crotonase-like"/>
    <property type="match status" value="1"/>
</dbReference>
<gene>
    <name evidence="9" type="ORF">FALBO_5066</name>
</gene>
<comment type="caution">
    <text evidence="9">The sequence shown here is derived from an EMBL/GenBank/DDBJ whole genome shotgun (WGS) entry which is preliminary data.</text>
</comment>
<dbReference type="PANTHER" id="PTHR42738:SF17">
    <property type="entry name" value="HYDROXYMETHYLGLUTARYL-COA LYASE"/>
    <property type="match status" value="1"/>
</dbReference>
<evidence type="ECO:0000256" key="4">
    <source>
        <dbReference type="ARBA" id="ARBA00022723"/>
    </source>
</evidence>
<dbReference type="InterPro" id="IPR000891">
    <property type="entry name" value="PYR_CT"/>
</dbReference>
<dbReference type="PROSITE" id="PS50991">
    <property type="entry name" value="PYR_CT"/>
    <property type="match status" value="1"/>
</dbReference>
<comment type="similarity">
    <text evidence="2">Belongs to the HMG-CoA lyase family.</text>
</comment>
<evidence type="ECO:0000256" key="7">
    <source>
        <dbReference type="SAM" id="MobiDB-lite"/>
    </source>
</evidence>
<evidence type="ECO:0000256" key="5">
    <source>
        <dbReference type="ARBA" id="ARBA00023239"/>
    </source>
</evidence>
<dbReference type="Pfam" id="PF00378">
    <property type="entry name" value="ECH_1"/>
    <property type="match status" value="1"/>
</dbReference>
<evidence type="ECO:0000256" key="1">
    <source>
        <dbReference type="ARBA" id="ARBA00005143"/>
    </source>
</evidence>
<proteinExistence type="inferred from homology"/>
<feature type="compositionally biased region" description="Polar residues" evidence="7">
    <location>
        <begin position="349"/>
        <end position="362"/>
    </location>
</feature>
<comment type="catalytic activity">
    <reaction evidence="6">
        <text>(3S)-3-hydroxy-3-methylglutaryl-CoA = acetoacetate + acetyl-CoA</text>
        <dbReference type="Rhea" id="RHEA:24404"/>
        <dbReference type="ChEBI" id="CHEBI:13705"/>
        <dbReference type="ChEBI" id="CHEBI:43074"/>
        <dbReference type="ChEBI" id="CHEBI:57288"/>
        <dbReference type="EC" id="4.1.3.4"/>
    </reaction>
</comment>
<dbReference type="NCBIfam" id="NF004283">
    <property type="entry name" value="PRK05692.1"/>
    <property type="match status" value="1"/>
</dbReference>
<dbReference type="EC" id="4.1.3.4" evidence="3"/>
<dbReference type="EMBL" id="JAADYS010000662">
    <property type="protein sequence ID" value="KAF4468058.1"/>
    <property type="molecule type" value="Genomic_DNA"/>
</dbReference>
<dbReference type="GO" id="GO:0046951">
    <property type="term" value="P:ketone body biosynthetic process"/>
    <property type="evidence" value="ECO:0007669"/>
    <property type="project" value="TreeGrafter"/>
</dbReference>
<dbReference type="GO" id="GO:0046872">
    <property type="term" value="F:metal ion binding"/>
    <property type="evidence" value="ECO:0007669"/>
    <property type="project" value="UniProtKB-KW"/>
</dbReference>
<dbReference type="GO" id="GO:0004419">
    <property type="term" value="F:hydroxymethylglutaryl-CoA lyase activity"/>
    <property type="evidence" value="ECO:0007669"/>
    <property type="project" value="UniProtKB-EC"/>
</dbReference>
<dbReference type="OrthoDB" id="10253869at2759"/>
<dbReference type="CDD" id="cd07938">
    <property type="entry name" value="DRE_TIM_HMGL"/>
    <property type="match status" value="1"/>
</dbReference>
<keyword evidence="5 9" id="KW-0456">Lyase</keyword>
<dbReference type="UniPathway" id="UPA00896">
    <property type="reaction ID" value="UER00863"/>
</dbReference>
<dbReference type="Pfam" id="PF00682">
    <property type="entry name" value="HMGL-like"/>
    <property type="match status" value="1"/>
</dbReference>
<dbReference type="InterPro" id="IPR043594">
    <property type="entry name" value="HMGL"/>
</dbReference>
<sequence length="664" mass="71546">MLIRNPPSPSSRLRLGRIAQLTLCSGQAPRRHQSTRSHDGSVRIIEVGPRDGLQNIKQLVPKDTKIELIARLADAGLDNIEATSFVSPKWVPQLADGHDVLTSVLSFFAQRDQGRQLQFPVLAPNLKGLENAHKAGATEVVVFASVTEAFSQANQNCTVDEALSQARAVATKALSFGTKVRGVVSCIFSDPFSGPTEPQEVLRVVQQLLDMGCYEVGLGDTLGVGTSMDTQHLLETLLRDVPANKLAGHFHDTYGQGVANICRAYEMGIRTFDSSVAGLGGCPYAPGARGNVATEDVVYTLEKAGVHTGVDLNKLVSVGQWISTQIGIPYGSRAGAALASKQTVAKAQQKSATQTSTAPSTRSWEKVKDTGEYRVSRSGTALKVTLTRPRNGNAMTDAMLEGLTELFKNLYKDSSIYHVVLESEGKYFCTGMDLSGGTNTSDMSGESNYYNKVAALFDAIDNVPQTTIALIDGPCYGGGVGLGFVCDVRLVSPKAKWTLSEVKIGVSPAIISKFLVREWGSSMAREGMLSGREISPHELLRVGAIHGITEDGLSLSSRLDSYLELLEKSAPRSAAINKELVRTAWCRPESKAQADLIEETFHGMMKPASEGQHGIQQFQNKSRKFSWKDFWGTPNLDTLALTGVLDDSEKSFGGRMSSLQGVVA</sequence>
<comment type="pathway">
    <text evidence="1">Metabolic intermediate metabolism; (S)-3-hydroxy-3-methylglutaryl-CoA degradation; acetoacetate from (S)-3-hydroxy-3-methylglutaryl-CoA: step 1/1.</text>
</comment>
<evidence type="ECO:0000256" key="3">
    <source>
        <dbReference type="ARBA" id="ARBA00012910"/>
    </source>
</evidence>
<dbReference type="InterPro" id="IPR001753">
    <property type="entry name" value="Enoyl-CoA_hydra/iso"/>
</dbReference>
<evidence type="ECO:0000259" key="8">
    <source>
        <dbReference type="PROSITE" id="PS50991"/>
    </source>
</evidence>
<organism evidence="9 10">
    <name type="scientific">Fusarium albosuccineum</name>
    <dbReference type="NCBI Taxonomy" id="1237068"/>
    <lineage>
        <taxon>Eukaryota</taxon>
        <taxon>Fungi</taxon>
        <taxon>Dikarya</taxon>
        <taxon>Ascomycota</taxon>
        <taxon>Pezizomycotina</taxon>
        <taxon>Sordariomycetes</taxon>
        <taxon>Hypocreomycetidae</taxon>
        <taxon>Hypocreales</taxon>
        <taxon>Nectriaceae</taxon>
        <taxon>Fusarium</taxon>
        <taxon>Fusarium decemcellulare species complex</taxon>
    </lineage>
</organism>
<dbReference type="InterPro" id="IPR013785">
    <property type="entry name" value="Aldolase_TIM"/>
</dbReference>
<dbReference type="Gene3D" id="3.20.20.70">
    <property type="entry name" value="Aldolase class I"/>
    <property type="match status" value="1"/>
</dbReference>
<protein>
    <recommendedName>
        <fullName evidence="3">hydroxymethylglutaryl-CoA lyase</fullName>
        <ecNumber evidence="3">4.1.3.4</ecNumber>
    </recommendedName>
</protein>
<evidence type="ECO:0000313" key="10">
    <source>
        <dbReference type="Proteomes" id="UP000554235"/>
    </source>
</evidence>
<dbReference type="InterPro" id="IPR029045">
    <property type="entry name" value="ClpP/crotonase-like_dom_sf"/>
</dbReference>
<dbReference type="Proteomes" id="UP000554235">
    <property type="component" value="Unassembled WGS sequence"/>
</dbReference>
<feature type="domain" description="Pyruvate carboxyltransferase" evidence="8">
    <location>
        <begin position="42"/>
        <end position="316"/>
    </location>
</feature>
<evidence type="ECO:0000256" key="2">
    <source>
        <dbReference type="ARBA" id="ARBA00009405"/>
    </source>
</evidence>
<reference evidence="9 10" key="1">
    <citation type="submission" date="2020-01" db="EMBL/GenBank/DDBJ databases">
        <title>Identification and distribution of gene clusters putatively required for synthesis of sphingolipid metabolism inhibitors in phylogenetically diverse species of the filamentous fungus Fusarium.</title>
        <authorList>
            <person name="Kim H.-S."/>
            <person name="Busman M."/>
            <person name="Brown D.W."/>
            <person name="Divon H."/>
            <person name="Uhlig S."/>
            <person name="Proctor R.H."/>
        </authorList>
    </citation>
    <scope>NUCLEOTIDE SEQUENCE [LARGE SCALE GENOMIC DNA]</scope>
    <source>
        <strain evidence="9 10">NRRL 20459</strain>
    </source>
</reference>
<dbReference type="InterPro" id="IPR000138">
    <property type="entry name" value="HMG_CoA_lyase_AS"/>
</dbReference>
<name>A0A8H4LI38_9HYPO</name>
<dbReference type="AlphaFoldDB" id="A0A8H4LI38"/>
<dbReference type="PROSITE" id="PS01062">
    <property type="entry name" value="HMG_COA_LYASE"/>
    <property type="match status" value="1"/>
</dbReference>
<feature type="region of interest" description="Disordered" evidence="7">
    <location>
        <begin position="349"/>
        <end position="370"/>
    </location>
</feature>
<dbReference type="PANTHER" id="PTHR42738">
    <property type="entry name" value="HYDROXYMETHYLGLUTARYL-COA LYASE"/>
    <property type="match status" value="1"/>
</dbReference>
<dbReference type="SUPFAM" id="SSF51569">
    <property type="entry name" value="Aldolase"/>
    <property type="match status" value="1"/>
</dbReference>
<evidence type="ECO:0000256" key="6">
    <source>
        <dbReference type="ARBA" id="ARBA00049877"/>
    </source>
</evidence>
<dbReference type="GO" id="GO:0006552">
    <property type="term" value="P:L-leucine catabolic process"/>
    <property type="evidence" value="ECO:0007669"/>
    <property type="project" value="TreeGrafter"/>
</dbReference>
<keyword evidence="4" id="KW-0479">Metal-binding</keyword>
<dbReference type="Gene3D" id="3.90.226.10">
    <property type="entry name" value="2-enoyl-CoA Hydratase, Chain A, domain 1"/>
    <property type="match status" value="1"/>
</dbReference>
<evidence type="ECO:0000313" key="9">
    <source>
        <dbReference type="EMBL" id="KAF4468058.1"/>
    </source>
</evidence>
<dbReference type="SUPFAM" id="SSF52096">
    <property type="entry name" value="ClpP/crotonase"/>
    <property type="match status" value="1"/>
</dbReference>